<dbReference type="RefSeq" id="WP_050045691.1">
    <property type="nucleotide sequence ID" value="NZ_JHEG04000001.1"/>
</dbReference>
<dbReference type="Proteomes" id="UP000029738">
    <property type="component" value="Unassembled WGS sequence"/>
</dbReference>
<reference evidence="1" key="2">
    <citation type="submission" date="2019-11" db="EMBL/GenBank/DDBJ databases">
        <title>Improved Assembly of Tolypothrix boutellei genome.</title>
        <authorList>
            <person name="Sarangi A.N."/>
            <person name="Mukherjee M."/>
            <person name="Ghosh S."/>
            <person name="Singh D."/>
            <person name="Das A."/>
            <person name="Kant S."/>
            <person name="Prusty A."/>
            <person name="Tripathy S."/>
        </authorList>
    </citation>
    <scope>NUCLEOTIDE SEQUENCE</scope>
    <source>
        <strain evidence="1">VB521301</strain>
    </source>
</reference>
<keyword evidence="2" id="KW-1185">Reference proteome</keyword>
<comment type="caution">
    <text evidence="1">The sequence shown here is derived from an EMBL/GenBank/DDBJ whole genome shotgun (WGS) entry which is preliminary data.</text>
</comment>
<name>A0A8S9T080_9CYAN</name>
<sequence>MYNCSFDVGEPSNLERQALPLRRQLTPYLPTVNILEIMETEAGNRTQSVVKQAGNNTGVNGKVALGKQVLEKCLRK</sequence>
<dbReference type="OrthoDB" id="9850186at2"/>
<accession>A0A8S9T080</accession>
<organism evidence="1 2">
    <name type="scientific">Tolypothrix bouteillei VB521301</name>
    <dbReference type="NCBI Taxonomy" id="1479485"/>
    <lineage>
        <taxon>Bacteria</taxon>
        <taxon>Bacillati</taxon>
        <taxon>Cyanobacteriota</taxon>
        <taxon>Cyanophyceae</taxon>
        <taxon>Nostocales</taxon>
        <taxon>Tolypothrichaceae</taxon>
        <taxon>Tolypothrix</taxon>
    </lineage>
</organism>
<protein>
    <submittedName>
        <fullName evidence="1">Uncharacterized protein</fullName>
    </submittedName>
</protein>
<proteinExistence type="predicted"/>
<gene>
    <name evidence="1" type="ORF">DA73_0400011525</name>
</gene>
<reference evidence="1" key="1">
    <citation type="journal article" date="2015" name="Genome Announc.">
        <title>Draft Genome Sequence of Tolypothrix boutellei Strain VB521301.</title>
        <authorList>
            <person name="Chandrababunaidu M.M."/>
            <person name="Singh D."/>
            <person name="Sen D."/>
            <person name="Bhan S."/>
            <person name="Das S."/>
            <person name="Gupta A."/>
            <person name="Adhikary S.P."/>
            <person name="Tripathy S."/>
        </authorList>
    </citation>
    <scope>NUCLEOTIDE SEQUENCE</scope>
    <source>
        <strain evidence="1">VB521301</strain>
    </source>
</reference>
<dbReference type="AlphaFoldDB" id="A0A8S9T080"/>
<evidence type="ECO:0000313" key="1">
    <source>
        <dbReference type="EMBL" id="KAF3886031.1"/>
    </source>
</evidence>
<evidence type="ECO:0000313" key="2">
    <source>
        <dbReference type="Proteomes" id="UP000029738"/>
    </source>
</evidence>
<dbReference type="EMBL" id="JHEG04000001">
    <property type="protein sequence ID" value="KAF3886031.1"/>
    <property type="molecule type" value="Genomic_DNA"/>
</dbReference>